<dbReference type="Proteomes" id="UP000002630">
    <property type="component" value="Linkage Group LG06"/>
</dbReference>
<feature type="transmembrane region" description="Helical" evidence="6">
    <location>
        <begin position="151"/>
        <end position="174"/>
    </location>
</feature>
<gene>
    <name evidence="8" type="primary">FKB7</name>
    <name evidence="8" type="ORF">Esi_0078_0051</name>
</gene>
<comment type="catalytic activity">
    <reaction evidence="1 5">
        <text>[protein]-peptidylproline (omega=180) = [protein]-peptidylproline (omega=0)</text>
        <dbReference type="Rhea" id="RHEA:16237"/>
        <dbReference type="Rhea" id="RHEA-COMP:10747"/>
        <dbReference type="Rhea" id="RHEA-COMP:10748"/>
        <dbReference type="ChEBI" id="CHEBI:83833"/>
        <dbReference type="ChEBI" id="CHEBI:83834"/>
        <dbReference type="EC" id="5.2.1.8"/>
    </reaction>
</comment>
<evidence type="ECO:0000256" key="5">
    <source>
        <dbReference type="PROSITE-ProRule" id="PRU00277"/>
    </source>
</evidence>
<evidence type="ECO:0000313" key="8">
    <source>
        <dbReference type="EMBL" id="CBN75319.1"/>
    </source>
</evidence>
<dbReference type="EC" id="5.2.1.8" evidence="2 5"/>
<dbReference type="Pfam" id="PF00254">
    <property type="entry name" value="FKBP_C"/>
    <property type="match status" value="1"/>
</dbReference>
<dbReference type="GO" id="GO:0003755">
    <property type="term" value="F:peptidyl-prolyl cis-trans isomerase activity"/>
    <property type="evidence" value="ECO:0007669"/>
    <property type="project" value="UniProtKB-KW"/>
</dbReference>
<dbReference type="PANTHER" id="PTHR10516:SF443">
    <property type="entry name" value="FK506-BINDING PROTEIN 59-RELATED"/>
    <property type="match status" value="1"/>
</dbReference>
<feature type="domain" description="PPIase FKBP-type" evidence="7">
    <location>
        <begin position="1"/>
        <end position="73"/>
    </location>
</feature>
<dbReference type="InterPro" id="IPR001179">
    <property type="entry name" value="PPIase_FKBP_dom"/>
</dbReference>
<dbReference type="InterPro" id="IPR046357">
    <property type="entry name" value="PPIase_dom_sf"/>
</dbReference>
<dbReference type="eggNOG" id="KOG0544">
    <property type="taxonomic scope" value="Eukaryota"/>
</dbReference>
<dbReference type="InterPro" id="IPR050689">
    <property type="entry name" value="FKBP-type_PPIase"/>
</dbReference>
<dbReference type="SUPFAM" id="SSF54534">
    <property type="entry name" value="FKBP-like"/>
    <property type="match status" value="1"/>
</dbReference>
<dbReference type="Gene3D" id="3.10.50.40">
    <property type="match status" value="1"/>
</dbReference>
<reference evidence="8 9" key="1">
    <citation type="journal article" date="2010" name="Nature">
        <title>The Ectocarpus genome and the independent evolution of multicellularity in brown algae.</title>
        <authorList>
            <person name="Cock J.M."/>
            <person name="Sterck L."/>
            <person name="Rouze P."/>
            <person name="Scornet D."/>
            <person name="Allen A.E."/>
            <person name="Amoutzias G."/>
            <person name="Anthouard V."/>
            <person name="Artiguenave F."/>
            <person name="Aury J.M."/>
            <person name="Badger J.H."/>
            <person name="Beszteri B."/>
            <person name="Billiau K."/>
            <person name="Bonnet E."/>
            <person name="Bothwell J.H."/>
            <person name="Bowler C."/>
            <person name="Boyen C."/>
            <person name="Brownlee C."/>
            <person name="Carrano C.J."/>
            <person name="Charrier B."/>
            <person name="Cho G.Y."/>
            <person name="Coelho S.M."/>
            <person name="Collen J."/>
            <person name="Corre E."/>
            <person name="Da Silva C."/>
            <person name="Delage L."/>
            <person name="Delaroque N."/>
            <person name="Dittami S.M."/>
            <person name="Doulbeau S."/>
            <person name="Elias M."/>
            <person name="Farnham G."/>
            <person name="Gachon C.M."/>
            <person name="Gschloessl B."/>
            <person name="Heesch S."/>
            <person name="Jabbari K."/>
            <person name="Jubin C."/>
            <person name="Kawai H."/>
            <person name="Kimura K."/>
            <person name="Kloareg B."/>
            <person name="Kupper F.C."/>
            <person name="Lang D."/>
            <person name="Le Bail A."/>
            <person name="Leblanc C."/>
            <person name="Lerouge P."/>
            <person name="Lohr M."/>
            <person name="Lopez P.J."/>
            <person name="Martens C."/>
            <person name="Maumus F."/>
            <person name="Michel G."/>
            <person name="Miranda-Saavedra D."/>
            <person name="Morales J."/>
            <person name="Moreau H."/>
            <person name="Motomura T."/>
            <person name="Nagasato C."/>
            <person name="Napoli C.A."/>
            <person name="Nelson D.R."/>
            <person name="Nyvall-Collen P."/>
            <person name="Peters A.F."/>
            <person name="Pommier C."/>
            <person name="Potin P."/>
            <person name="Poulain J."/>
            <person name="Quesneville H."/>
            <person name="Read B."/>
            <person name="Rensing S.A."/>
            <person name="Ritter A."/>
            <person name="Rousvoal S."/>
            <person name="Samanta M."/>
            <person name="Samson G."/>
            <person name="Schroeder D.C."/>
            <person name="Segurens B."/>
            <person name="Strittmatter M."/>
            <person name="Tonon T."/>
            <person name="Tregear J.W."/>
            <person name="Valentin K."/>
            <person name="von Dassow P."/>
            <person name="Yamagishi T."/>
            <person name="Van de Peer Y."/>
            <person name="Wincker P."/>
        </authorList>
    </citation>
    <scope>NUCLEOTIDE SEQUENCE [LARGE SCALE GENOMIC DNA]</scope>
    <source>
        <strain evidence="9">Ec32 / CCAP1310/4</strain>
    </source>
</reference>
<keyword evidence="3 5" id="KW-0697">Rotamase</keyword>
<dbReference type="AlphaFoldDB" id="D8LT45"/>
<organism evidence="8 9">
    <name type="scientific">Ectocarpus siliculosus</name>
    <name type="common">Brown alga</name>
    <name type="synonym">Conferva siliculosa</name>
    <dbReference type="NCBI Taxonomy" id="2880"/>
    <lineage>
        <taxon>Eukaryota</taxon>
        <taxon>Sar</taxon>
        <taxon>Stramenopiles</taxon>
        <taxon>Ochrophyta</taxon>
        <taxon>PX clade</taxon>
        <taxon>Phaeophyceae</taxon>
        <taxon>Ectocarpales</taxon>
        <taxon>Ectocarpaceae</taxon>
        <taxon>Ectocarpus</taxon>
    </lineage>
</organism>
<sequence length="204" mass="21944">MGLKVFSKGDEYLTTLEDGTMISGWDTGLAGLRKGDRALIKCTSRYGYGAEGVTPIVPPNANLVFDVELLENEGNIMNPATFVDANPLTPRTPDTIAEAFDSKSRRKALAAADVDELEGLDKVIAWAKNIYIFGLFEGETGEEAPWYLKPLITFPIMITICGVAFYAVLLLGGVTTDRGTGVQDDPMLASLGAYALRQMGEALA</sequence>
<evidence type="ECO:0000256" key="2">
    <source>
        <dbReference type="ARBA" id="ARBA00013194"/>
    </source>
</evidence>
<dbReference type="PANTHER" id="PTHR10516">
    <property type="entry name" value="PEPTIDYL-PROLYL CIS-TRANS ISOMERASE"/>
    <property type="match status" value="1"/>
</dbReference>
<dbReference type="EMBL" id="FN649014">
    <property type="protein sequence ID" value="CBN75319.1"/>
    <property type="molecule type" value="Genomic_DNA"/>
</dbReference>
<evidence type="ECO:0000259" key="7">
    <source>
        <dbReference type="PROSITE" id="PS50059"/>
    </source>
</evidence>
<evidence type="ECO:0000256" key="4">
    <source>
        <dbReference type="ARBA" id="ARBA00023235"/>
    </source>
</evidence>
<dbReference type="OMA" id="PIMITIC"/>
<accession>D8LT45</accession>
<dbReference type="InParanoid" id="D8LT45"/>
<dbReference type="EMBL" id="FN649731">
    <property type="protein sequence ID" value="CBN75319.1"/>
    <property type="molecule type" value="Genomic_DNA"/>
</dbReference>
<evidence type="ECO:0000313" key="9">
    <source>
        <dbReference type="Proteomes" id="UP000002630"/>
    </source>
</evidence>
<name>D8LT45_ECTSI</name>
<keyword evidence="9" id="KW-1185">Reference proteome</keyword>
<evidence type="ECO:0000256" key="6">
    <source>
        <dbReference type="SAM" id="Phobius"/>
    </source>
</evidence>
<dbReference type="PROSITE" id="PS50059">
    <property type="entry name" value="FKBP_PPIASE"/>
    <property type="match status" value="1"/>
</dbReference>
<keyword evidence="6" id="KW-1133">Transmembrane helix</keyword>
<dbReference type="STRING" id="2880.D8LT45"/>
<keyword evidence="4 5" id="KW-0413">Isomerase</keyword>
<dbReference type="OrthoDB" id="1902587at2759"/>
<keyword evidence="6" id="KW-0812">Transmembrane</keyword>
<keyword evidence="6" id="KW-0472">Membrane</keyword>
<evidence type="ECO:0000256" key="1">
    <source>
        <dbReference type="ARBA" id="ARBA00000971"/>
    </source>
</evidence>
<evidence type="ECO:0000256" key="3">
    <source>
        <dbReference type="ARBA" id="ARBA00023110"/>
    </source>
</evidence>
<proteinExistence type="predicted"/>
<protein>
    <recommendedName>
        <fullName evidence="2 5">peptidylprolyl isomerase</fullName>
        <ecNumber evidence="2 5">5.2.1.8</ecNumber>
    </recommendedName>
</protein>